<dbReference type="CDD" id="cd03794">
    <property type="entry name" value="GT4_WbuB-like"/>
    <property type="match status" value="1"/>
</dbReference>
<keyword evidence="2" id="KW-0808">Transferase</keyword>
<dbReference type="PANTHER" id="PTHR45947:SF3">
    <property type="entry name" value="SULFOQUINOVOSYL TRANSFERASE SQD2"/>
    <property type="match status" value="1"/>
</dbReference>
<dbReference type="GO" id="GO:0016758">
    <property type="term" value="F:hexosyltransferase activity"/>
    <property type="evidence" value="ECO:0007669"/>
    <property type="project" value="TreeGrafter"/>
</dbReference>
<feature type="domain" description="Glycosyl transferase family 1" evidence="1">
    <location>
        <begin position="220"/>
        <end position="384"/>
    </location>
</feature>
<protein>
    <submittedName>
        <fullName evidence="2">Glycosyltransferase WbuB</fullName>
    </submittedName>
</protein>
<gene>
    <name evidence="2" type="ORF">DWX97_26915</name>
</gene>
<evidence type="ECO:0000313" key="3">
    <source>
        <dbReference type="Proteomes" id="UP000283341"/>
    </source>
</evidence>
<dbReference type="PANTHER" id="PTHR45947">
    <property type="entry name" value="SULFOQUINOVOSYL TRANSFERASE SQD2"/>
    <property type="match status" value="1"/>
</dbReference>
<proteinExistence type="predicted"/>
<dbReference type="AlphaFoldDB" id="A0A412HZ55"/>
<dbReference type="RefSeq" id="WP_118404166.1">
    <property type="nucleotide sequence ID" value="NZ_JADNFX010000072.1"/>
</dbReference>
<evidence type="ECO:0000259" key="1">
    <source>
        <dbReference type="Pfam" id="PF00534"/>
    </source>
</evidence>
<dbReference type="EMBL" id="QRVJ01000055">
    <property type="protein sequence ID" value="RGS29901.1"/>
    <property type="molecule type" value="Genomic_DNA"/>
</dbReference>
<dbReference type="InterPro" id="IPR050194">
    <property type="entry name" value="Glycosyltransferase_grp1"/>
</dbReference>
<dbReference type="Proteomes" id="UP000283341">
    <property type="component" value="Unassembled WGS sequence"/>
</dbReference>
<dbReference type="Gene3D" id="3.40.50.2000">
    <property type="entry name" value="Glycogen Phosphorylase B"/>
    <property type="match status" value="2"/>
</dbReference>
<accession>A0A412HZ55</accession>
<dbReference type="SUPFAM" id="SSF53756">
    <property type="entry name" value="UDP-Glycosyltransferase/glycogen phosphorylase"/>
    <property type="match status" value="1"/>
</dbReference>
<reference evidence="2 3" key="1">
    <citation type="submission" date="2018-08" db="EMBL/GenBank/DDBJ databases">
        <title>A genome reference for cultivated species of the human gut microbiota.</title>
        <authorList>
            <person name="Zou Y."/>
            <person name="Xue W."/>
            <person name="Luo G."/>
        </authorList>
    </citation>
    <scope>NUCLEOTIDE SEQUENCE [LARGE SCALE GENOMIC DNA]</scope>
    <source>
        <strain evidence="2 3">AF22-3AC</strain>
    </source>
</reference>
<dbReference type="InterPro" id="IPR001296">
    <property type="entry name" value="Glyco_trans_1"/>
</dbReference>
<name>A0A412HZ55_9BACE</name>
<organism evidence="2 3">
    <name type="scientific">Bacteroides cellulosilyticus</name>
    <dbReference type="NCBI Taxonomy" id="246787"/>
    <lineage>
        <taxon>Bacteria</taxon>
        <taxon>Pseudomonadati</taxon>
        <taxon>Bacteroidota</taxon>
        <taxon>Bacteroidia</taxon>
        <taxon>Bacteroidales</taxon>
        <taxon>Bacteroidaceae</taxon>
        <taxon>Bacteroides</taxon>
    </lineage>
</organism>
<sequence>MAKVVWIVNYYTATPEKVSNPRYLQMAHYFMKGGYKVITFNHTFKGEKIFQRRQYGEYDFVHVKSPCYVGNGLKRMYSIWKFAQTLNNHCKEFEKPDIVLQNIHPPFDYPIVKMTKRLEAKYIAEAWDLWPDNFAVYGLMSRNNPIMKVAYQIEKYYYYAADEIVFTFKGAFDYLKNKGWTTETGGKIDMDHVHYINNGIDLEQFDKDVMAHPRKDADLNDPDTYKIIYLGSINLSNNVKTLIEAAKQLQNIPKYRFIFYGDGAQREQLEQQVKQQEIKNVVFKEKWIPLAECAWIVSQATVNVMNYSKGFAYMGVSAGKLFQYLAAGKPIVCNVKISYDDIITDNNLGVARDLITAEEFVTEIRRIAEQSQELYDEMCKRVRKVATHFDYKVLAKRELELLR</sequence>
<comment type="caution">
    <text evidence="2">The sequence shown here is derived from an EMBL/GenBank/DDBJ whole genome shotgun (WGS) entry which is preliminary data.</text>
</comment>
<dbReference type="Pfam" id="PF00534">
    <property type="entry name" value="Glycos_transf_1"/>
    <property type="match status" value="1"/>
</dbReference>
<evidence type="ECO:0000313" key="2">
    <source>
        <dbReference type="EMBL" id="RGS29901.1"/>
    </source>
</evidence>